<evidence type="ECO:0000259" key="1">
    <source>
        <dbReference type="Pfam" id="PF26355"/>
    </source>
</evidence>
<dbReference type="AlphaFoldDB" id="K9YSV3"/>
<dbReference type="RefSeq" id="WP_015228975.1">
    <property type="nucleotide sequence ID" value="NC_019780.1"/>
</dbReference>
<dbReference type="InterPro" id="IPR058651">
    <property type="entry name" value="HTH_VMAP-M9"/>
</dbReference>
<reference evidence="2" key="1">
    <citation type="submission" date="2012-04" db="EMBL/GenBank/DDBJ databases">
        <title>Finished genome of Dactylococcopsis salina PCC 8305.</title>
        <authorList>
            <consortium name="US DOE Joint Genome Institute"/>
            <person name="Gugger M."/>
            <person name="Coursin T."/>
            <person name="Rippka R."/>
            <person name="Tandeau De Marsac N."/>
            <person name="Huntemann M."/>
            <person name="Wei C.-L."/>
            <person name="Han J."/>
            <person name="Detter J.C."/>
            <person name="Han C."/>
            <person name="Tapia R."/>
            <person name="Daligault H."/>
            <person name="Chen A."/>
            <person name="Krypides N."/>
            <person name="Mavromatis K."/>
            <person name="Markowitz V."/>
            <person name="Szeto E."/>
            <person name="Ivanova N."/>
            <person name="Ovchinnikova G."/>
            <person name="Pagani I."/>
            <person name="Pati A."/>
            <person name="Goodwin L."/>
            <person name="Peters L."/>
            <person name="Pitluck S."/>
            <person name="Woyke T."/>
            <person name="Kerfeld C."/>
        </authorList>
    </citation>
    <scope>NUCLEOTIDE SEQUENCE [LARGE SCALE GENOMIC DNA]</scope>
    <source>
        <strain evidence="2">PCC 8305</strain>
    </source>
</reference>
<dbReference type="OrthoDB" id="507628at2"/>
<dbReference type="SUPFAM" id="SSF52540">
    <property type="entry name" value="P-loop containing nucleoside triphosphate hydrolases"/>
    <property type="match status" value="1"/>
</dbReference>
<name>K9YSV3_DACS8</name>
<accession>K9YSV3</accession>
<dbReference type="eggNOG" id="COG1672">
    <property type="taxonomic scope" value="Bacteria"/>
</dbReference>
<dbReference type="Pfam" id="PF14516">
    <property type="entry name" value="AAA_35"/>
    <property type="match status" value="1"/>
</dbReference>
<dbReference type="PATRIC" id="fig|13035.3.peg.1435"/>
<protein>
    <recommendedName>
        <fullName evidence="1">vWA-MoxR associated protein N-terminal HTH domain-containing protein</fullName>
    </recommendedName>
</protein>
<dbReference type="HOGENOM" id="CLU_021307_2_0_3"/>
<sequence length="450" mass="51674">MIVDDAIALVDELLQPEGLNDLQASVFRYCWQGEGYQEIADALGYDSGYIRTVGSKLWQQLSDIMGKKVTKSNLHSVFRQYNQPSDQEKEISPQETIATPPEFPGLPLNANSLFYVDRHPIEQRCAQEILQPGALIRIQAPKQMGKTSLLYRLLEHGRAHHYKTLRLSCQEATTESFTDLNSFLRWLCRSAARKLKQTPNLEQYWDDDLSFAKSNCTEYFENYLLSNINTPIILGLDDIERVFAYPQIAQDFFPLLRVWHEEANEIDIWQNLRLIVVHSTEVYVPLDINQSPFNVGLPIYLPELKLEQIQELALRYGLNCLDGNMGAEALRPLMEMVGGHPYLIQLTLYHIWENQQQKPLVNLNNILRDAPTDAGIYGSHLRRLWETLNSSPYLCSAMKKVVSNDQSVTISPLAAYKLQSMGLIKLAGNLVTTRYKLYQDYFRSRLELNP</sequence>
<gene>
    <name evidence="2" type="ORF">Dacsa_1272</name>
</gene>
<dbReference type="STRING" id="13035.Dacsa_1272"/>
<proteinExistence type="predicted"/>
<dbReference type="Gene3D" id="3.40.50.300">
    <property type="entry name" value="P-loop containing nucleotide triphosphate hydrolases"/>
    <property type="match status" value="1"/>
</dbReference>
<evidence type="ECO:0000313" key="2">
    <source>
        <dbReference type="EMBL" id="AFZ49969.1"/>
    </source>
</evidence>
<dbReference type="Proteomes" id="UP000010482">
    <property type="component" value="Chromosome"/>
</dbReference>
<dbReference type="InterPro" id="IPR027417">
    <property type="entry name" value="P-loop_NTPase"/>
</dbReference>
<keyword evidence="3" id="KW-1185">Reference proteome</keyword>
<dbReference type="Pfam" id="PF26355">
    <property type="entry name" value="HTH_VMAP-M9"/>
    <property type="match status" value="1"/>
</dbReference>
<dbReference type="EMBL" id="CP003944">
    <property type="protein sequence ID" value="AFZ49969.1"/>
    <property type="molecule type" value="Genomic_DNA"/>
</dbReference>
<feature type="domain" description="vWA-MoxR associated protein N-terminal HTH" evidence="1">
    <location>
        <begin position="3"/>
        <end position="80"/>
    </location>
</feature>
<organism evidence="2 3">
    <name type="scientific">Dactylococcopsis salina (strain PCC 8305)</name>
    <name type="common">Myxobactron salinum</name>
    <dbReference type="NCBI Taxonomy" id="13035"/>
    <lineage>
        <taxon>Bacteria</taxon>
        <taxon>Bacillati</taxon>
        <taxon>Cyanobacteriota</taxon>
        <taxon>Cyanophyceae</taxon>
        <taxon>Nodosilineales</taxon>
        <taxon>Cymatolegaceae</taxon>
        <taxon>Dactylococcopsis</taxon>
    </lineage>
</organism>
<evidence type="ECO:0000313" key="3">
    <source>
        <dbReference type="Proteomes" id="UP000010482"/>
    </source>
</evidence>
<dbReference type="KEGG" id="dsl:Dacsa_1272"/>